<dbReference type="EMBL" id="JBIAZU010000003">
    <property type="protein sequence ID" value="MFF5291646.1"/>
    <property type="molecule type" value="Genomic_DNA"/>
</dbReference>
<organism evidence="1 2">
    <name type="scientific">Paractinoplanes globisporus</name>
    <dbReference type="NCBI Taxonomy" id="113565"/>
    <lineage>
        <taxon>Bacteria</taxon>
        <taxon>Bacillati</taxon>
        <taxon>Actinomycetota</taxon>
        <taxon>Actinomycetes</taxon>
        <taxon>Micromonosporales</taxon>
        <taxon>Micromonosporaceae</taxon>
        <taxon>Paractinoplanes</taxon>
    </lineage>
</organism>
<dbReference type="Gene3D" id="3.10.20.30">
    <property type="match status" value="1"/>
</dbReference>
<sequence length="67" mass="6990">MRLTVNGREHVESGEMLSVAALVARLTEARRGVAVAVNGAVVPRSTWETSRLADGDAVEVLTATQGG</sequence>
<accession>A0ABW6WHG3</accession>
<dbReference type="InterPro" id="IPR012675">
    <property type="entry name" value="Beta-grasp_dom_sf"/>
</dbReference>
<dbReference type="InterPro" id="IPR010035">
    <property type="entry name" value="Thi_S"/>
</dbReference>
<dbReference type="SUPFAM" id="SSF54285">
    <property type="entry name" value="MoaD/ThiS"/>
    <property type="match status" value="1"/>
</dbReference>
<dbReference type="InterPro" id="IPR016155">
    <property type="entry name" value="Mopterin_synth/thiamin_S_b"/>
</dbReference>
<dbReference type="PANTHER" id="PTHR34472">
    <property type="entry name" value="SULFUR CARRIER PROTEIN THIS"/>
    <property type="match status" value="1"/>
</dbReference>
<proteinExistence type="predicted"/>
<dbReference type="Pfam" id="PF02597">
    <property type="entry name" value="ThiS"/>
    <property type="match status" value="1"/>
</dbReference>
<dbReference type="InterPro" id="IPR003749">
    <property type="entry name" value="ThiS/MoaD-like"/>
</dbReference>
<evidence type="ECO:0000313" key="1">
    <source>
        <dbReference type="EMBL" id="MFF5291646.1"/>
    </source>
</evidence>
<dbReference type="PANTHER" id="PTHR34472:SF1">
    <property type="entry name" value="SULFUR CARRIER PROTEIN THIS"/>
    <property type="match status" value="1"/>
</dbReference>
<name>A0ABW6WHG3_9ACTN</name>
<reference evidence="1 2" key="1">
    <citation type="submission" date="2024-10" db="EMBL/GenBank/DDBJ databases">
        <title>The Natural Products Discovery Center: Release of the First 8490 Sequenced Strains for Exploring Actinobacteria Biosynthetic Diversity.</title>
        <authorList>
            <person name="Kalkreuter E."/>
            <person name="Kautsar S.A."/>
            <person name="Yang D."/>
            <person name="Bader C.D."/>
            <person name="Teijaro C.N."/>
            <person name="Fluegel L."/>
            <person name="Davis C.M."/>
            <person name="Simpson J.R."/>
            <person name="Lauterbach L."/>
            <person name="Steele A.D."/>
            <person name="Gui C."/>
            <person name="Meng S."/>
            <person name="Li G."/>
            <person name="Viehrig K."/>
            <person name="Ye F."/>
            <person name="Su P."/>
            <person name="Kiefer A.F."/>
            <person name="Nichols A."/>
            <person name="Cepeda A.J."/>
            <person name="Yan W."/>
            <person name="Fan B."/>
            <person name="Jiang Y."/>
            <person name="Adhikari A."/>
            <person name="Zheng C.-J."/>
            <person name="Schuster L."/>
            <person name="Cowan T.M."/>
            <person name="Smanski M.J."/>
            <person name="Chevrette M.G."/>
            <person name="De Carvalho L.P.S."/>
            <person name="Shen B."/>
        </authorList>
    </citation>
    <scope>NUCLEOTIDE SEQUENCE [LARGE SCALE GENOMIC DNA]</scope>
    <source>
        <strain evidence="1 2">NPDC000087</strain>
    </source>
</reference>
<evidence type="ECO:0000313" key="2">
    <source>
        <dbReference type="Proteomes" id="UP001602245"/>
    </source>
</evidence>
<dbReference type="RefSeq" id="WP_020513622.1">
    <property type="nucleotide sequence ID" value="NZ_JBIAZU010000003.1"/>
</dbReference>
<protein>
    <submittedName>
        <fullName evidence="1">Sulfur carrier protein ThiS</fullName>
    </submittedName>
</protein>
<gene>
    <name evidence="1" type="primary">thiS</name>
    <name evidence="1" type="ORF">ACFY35_19560</name>
</gene>
<comment type="caution">
    <text evidence="1">The sequence shown here is derived from an EMBL/GenBank/DDBJ whole genome shotgun (WGS) entry which is preliminary data.</text>
</comment>
<dbReference type="Proteomes" id="UP001602245">
    <property type="component" value="Unassembled WGS sequence"/>
</dbReference>
<dbReference type="NCBIfam" id="TIGR01683">
    <property type="entry name" value="thiS"/>
    <property type="match status" value="1"/>
</dbReference>
<keyword evidence="2" id="KW-1185">Reference proteome</keyword>